<organism evidence="1 2">
    <name type="scientific">Halosimplex carlsbadense 2-9-1</name>
    <dbReference type="NCBI Taxonomy" id="797114"/>
    <lineage>
        <taxon>Archaea</taxon>
        <taxon>Methanobacteriati</taxon>
        <taxon>Methanobacteriota</taxon>
        <taxon>Stenosarchaea group</taxon>
        <taxon>Halobacteria</taxon>
        <taxon>Halobacteriales</taxon>
        <taxon>Haloarculaceae</taxon>
        <taxon>Halosimplex</taxon>
    </lineage>
</organism>
<gene>
    <name evidence="1" type="ORF">C475_19478</name>
</gene>
<dbReference type="OrthoDB" id="383170at2157"/>
<dbReference type="AlphaFoldDB" id="M0CDT2"/>
<evidence type="ECO:0000313" key="1">
    <source>
        <dbReference type="EMBL" id="ELZ20813.1"/>
    </source>
</evidence>
<proteinExistence type="predicted"/>
<dbReference type="EMBL" id="AOIU01000044">
    <property type="protein sequence ID" value="ELZ20813.1"/>
    <property type="molecule type" value="Genomic_DNA"/>
</dbReference>
<dbReference type="STRING" id="797114.C475_19478"/>
<keyword evidence="2" id="KW-1185">Reference proteome</keyword>
<evidence type="ECO:0000313" key="2">
    <source>
        <dbReference type="Proteomes" id="UP000011626"/>
    </source>
</evidence>
<accession>M0CDT2</accession>
<dbReference type="RefSeq" id="WP_006885559.1">
    <property type="nucleotide sequence ID" value="NZ_AOIU01000044.1"/>
</dbReference>
<reference evidence="1 2" key="1">
    <citation type="journal article" date="2014" name="PLoS Genet.">
        <title>Phylogenetically driven sequencing of extremely halophilic archaea reveals strategies for static and dynamic osmo-response.</title>
        <authorList>
            <person name="Becker E.A."/>
            <person name="Seitzer P.M."/>
            <person name="Tritt A."/>
            <person name="Larsen D."/>
            <person name="Krusor M."/>
            <person name="Yao A.I."/>
            <person name="Wu D."/>
            <person name="Madern D."/>
            <person name="Eisen J.A."/>
            <person name="Darling A.E."/>
            <person name="Facciotti M.T."/>
        </authorList>
    </citation>
    <scope>NUCLEOTIDE SEQUENCE [LARGE SCALE GENOMIC DNA]</scope>
    <source>
        <strain evidence="1 2">2-9-1</strain>
    </source>
</reference>
<comment type="caution">
    <text evidence="1">The sequence shown here is derived from an EMBL/GenBank/DDBJ whole genome shotgun (WGS) entry which is preliminary data.</text>
</comment>
<name>M0CDT2_9EURY</name>
<protein>
    <submittedName>
        <fullName evidence="1">Uncharacterized protein</fullName>
    </submittedName>
</protein>
<sequence>MSQSDGYAGWVCDGCGKHVSGSAPGGRCADCGGNWRRATPDQLACDRCGDRDASSVLNSEYNRLCDDCLRWENVTLEAYEYDKDDVFQGRDGDFWVVTARLWNHDATEYERSSPTGEKFETTMPWHRREYELASLDPAAMGCDKQRVNEKELTYYFSAAAKEDAREHYEALDRDSDSD</sequence>
<dbReference type="Proteomes" id="UP000011626">
    <property type="component" value="Unassembled WGS sequence"/>
</dbReference>